<name>A0A6M3K477_9ZZZZ</name>
<dbReference type="AlphaFoldDB" id="A0A6M3K477"/>
<accession>A0A6M3K477</accession>
<dbReference type="EMBL" id="MT142169">
    <property type="protein sequence ID" value="QJA75535.1"/>
    <property type="molecule type" value="Genomic_DNA"/>
</dbReference>
<evidence type="ECO:0000313" key="1">
    <source>
        <dbReference type="EMBL" id="QJA75535.1"/>
    </source>
</evidence>
<reference evidence="1" key="1">
    <citation type="submission" date="2020-03" db="EMBL/GenBank/DDBJ databases">
        <title>The deep terrestrial virosphere.</title>
        <authorList>
            <person name="Holmfeldt K."/>
            <person name="Nilsson E."/>
            <person name="Simone D."/>
            <person name="Lopez-Fernandez M."/>
            <person name="Wu X."/>
            <person name="de Brujin I."/>
            <person name="Lundin D."/>
            <person name="Andersson A."/>
            <person name="Bertilsson S."/>
            <person name="Dopson M."/>
        </authorList>
    </citation>
    <scope>NUCLEOTIDE SEQUENCE</scope>
    <source>
        <strain evidence="1">MM415A01764</strain>
    </source>
</reference>
<proteinExistence type="predicted"/>
<gene>
    <name evidence="1" type="ORF">MM415A01764_0004</name>
</gene>
<sequence length="143" mass="16442">MGFIYFMEDFKSDFSDIVDEEDRRTEVIGVLELSPDWKEDDVVKAAREFYRKRSEEITPLLMLRDAKIVIDRMRDFYRAVDFLALDKNGKPLYDISKVAGVIEKSPGILEGITKLENMVKKEVQAKRDKVGSKLKALFEDGAG</sequence>
<protein>
    <submittedName>
        <fullName evidence="1">Uncharacterized protein</fullName>
    </submittedName>
</protein>
<organism evidence="1">
    <name type="scientific">viral metagenome</name>
    <dbReference type="NCBI Taxonomy" id="1070528"/>
    <lineage>
        <taxon>unclassified sequences</taxon>
        <taxon>metagenomes</taxon>
        <taxon>organismal metagenomes</taxon>
    </lineage>
</organism>